<gene>
    <name evidence="3" type="ORF">QCA50_005789</name>
</gene>
<dbReference type="PANTHER" id="PTHR46622">
    <property type="entry name" value="DNA-DEPENDENT METALLOPROTEASE WSS1"/>
    <property type="match status" value="1"/>
</dbReference>
<dbReference type="PANTHER" id="PTHR46622:SF1">
    <property type="entry name" value="DNA-DEPENDENT METALLOPROTEASE WSS1"/>
    <property type="match status" value="1"/>
</dbReference>
<organism evidence="3 4">
    <name type="scientific">Cerrena zonata</name>
    <dbReference type="NCBI Taxonomy" id="2478898"/>
    <lineage>
        <taxon>Eukaryota</taxon>
        <taxon>Fungi</taxon>
        <taxon>Dikarya</taxon>
        <taxon>Basidiomycota</taxon>
        <taxon>Agaricomycotina</taxon>
        <taxon>Agaricomycetes</taxon>
        <taxon>Polyporales</taxon>
        <taxon>Cerrenaceae</taxon>
        <taxon>Cerrena</taxon>
    </lineage>
</organism>
<feature type="domain" description="WLM" evidence="2">
    <location>
        <begin position="8"/>
        <end position="258"/>
    </location>
</feature>
<dbReference type="EMBL" id="JASBNA010000006">
    <property type="protein sequence ID" value="KAK7690690.1"/>
    <property type="molecule type" value="Genomic_DNA"/>
</dbReference>
<dbReference type="GO" id="GO:0008237">
    <property type="term" value="F:metallopeptidase activity"/>
    <property type="evidence" value="ECO:0007669"/>
    <property type="project" value="TreeGrafter"/>
</dbReference>
<keyword evidence="4" id="KW-1185">Reference proteome</keyword>
<comment type="caution">
    <text evidence="3">The sequence shown here is derived from an EMBL/GenBank/DDBJ whole genome shotgun (WGS) entry which is preliminary data.</text>
</comment>
<sequence>MVHVRLNAKELNPNPHINFIAPLRIGDAAAEEDARQLLRALAAQVKPVMRAHGFVVNSFEEYEYNTVFAGRNWNNGETVELVLRNPSGSYYPTSWLISVLCHELAHIKHMNHGPGFQALNTKLRKEVRDLQNKGYYGDGYWSAGTRLSDGARVSGQGLDTGTLPEYMCGGAQTRARLSTLGRRRRRQPATAGPSNHTGAQTSKKRKAGLRVTAKDAFKGEGSSLNVGESSTVGTGFRKQAGSKKAREERALAMERRLKALSQKPLEGKPEPASEGEDGSGSEYDDTPPETDQDRRRALLESVDKSDLDNVKPSWSELEKEFIFPQNDAPEEPVAGSSRPHTRPRAPGPILVIDDSDEEHEPEHNEDDAQILTSSRTTATNPSTSQSLSGPPQKKQKISYGSIVQDEIRQRTKESLGMSGPGRTLSGSRSKEPQRQQTLPETLSTPKLQIMSDSESGLINGGDEWSCLVCTL</sequence>
<feature type="compositionally biased region" description="Polar residues" evidence="1">
    <location>
        <begin position="434"/>
        <end position="455"/>
    </location>
</feature>
<dbReference type="Proteomes" id="UP001385951">
    <property type="component" value="Unassembled WGS sequence"/>
</dbReference>
<proteinExistence type="predicted"/>
<dbReference type="Pfam" id="PF08325">
    <property type="entry name" value="WLM"/>
    <property type="match status" value="1"/>
</dbReference>
<dbReference type="InterPro" id="IPR013536">
    <property type="entry name" value="WLM_dom"/>
</dbReference>
<dbReference type="AlphaFoldDB" id="A0AAW0GBF0"/>
<dbReference type="GO" id="GO:0005634">
    <property type="term" value="C:nucleus"/>
    <property type="evidence" value="ECO:0007669"/>
    <property type="project" value="TreeGrafter"/>
</dbReference>
<protein>
    <recommendedName>
        <fullName evidence="2">WLM domain-containing protein</fullName>
    </recommendedName>
</protein>
<dbReference type="InterPro" id="IPR053000">
    <property type="entry name" value="WSS1-like_metalloprotease"/>
</dbReference>
<feature type="compositionally biased region" description="Acidic residues" evidence="1">
    <location>
        <begin position="273"/>
        <end position="290"/>
    </location>
</feature>
<accession>A0AAW0GBF0</accession>
<dbReference type="Gene3D" id="3.30.2010.10">
    <property type="entry name" value="Metalloproteases ('zincins'), catalytic domain"/>
    <property type="match status" value="1"/>
</dbReference>
<evidence type="ECO:0000256" key="1">
    <source>
        <dbReference type="SAM" id="MobiDB-lite"/>
    </source>
</evidence>
<dbReference type="GO" id="GO:0006281">
    <property type="term" value="P:DNA repair"/>
    <property type="evidence" value="ECO:0007669"/>
    <property type="project" value="TreeGrafter"/>
</dbReference>
<feature type="compositionally biased region" description="Polar residues" evidence="1">
    <location>
        <begin position="370"/>
        <end position="389"/>
    </location>
</feature>
<feature type="compositionally biased region" description="Polar residues" evidence="1">
    <location>
        <begin position="222"/>
        <end position="233"/>
    </location>
</feature>
<feature type="compositionally biased region" description="Polar residues" evidence="1">
    <location>
        <begin position="192"/>
        <end position="201"/>
    </location>
</feature>
<evidence type="ECO:0000259" key="2">
    <source>
        <dbReference type="PROSITE" id="PS51397"/>
    </source>
</evidence>
<evidence type="ECO:0000313" key="3">
    <source>
        <dbReference type="EMBL" id="KAK7690690.1"/>
    </source>
</evidence>
<name>A0AAW0GBF0_9APHY</name>
<feature type="compositionally biased region" description="Basic and acidic residues" evidence="1">
    <location>
        <begin position="291"/>
        <end position="309"/>
    </location>
</feature>
<feature type="compositionally biased region" description="Basic and acidic residues" evidence="1">
    <location>
        <begin position="244"/>
        <end position="257"/>
    </location>
</feature>
<feature type="region of interest" description="Disordered" evidence="1">
    <location>
        <begin position="178"/>
        <end position="455"/>
    </location>
</feature>
<dbReference type="PROSITE" id="PS51397">
    <property type="entry name" value="WLM"/>
    <property type="match status" value="1"/>
</dbReference>
<reference evidence="3 4" key="1">
    <citation type="submission" date="2022-09" db="EMBL/GenBank/DDBJ databases">
        <authorList>
            <person name="Palmer J.M."/>
        </authorList>
    </citation>
    <scope>NUCLEOTIDE SEQUENCE [LARGE SCALE GENOMIC DNA]</scope>
    <source>
        <strain evidence="3 4">DSM 7382</strain>
    </source>
</reference>
<feature type="compositionally biased region" description="Acidic residues" evidence="1">
    <location>
        <begin position="353"/>
        <end position="368"/>
    </location>
</feature>
<evidence type="ECO:0000313" key="4">
    <source>
        <dbReference type="Proteomes" id="UP001385951"/>
    </source>
</evidence>